<reference evidence="1 2" key="1">
    <citation type="submission" date="2020-08" db="EMBL/GenBank/DDBJ databases">
        <title>Genomic Encyclopedia of Type Strains, Phase III (KMG-III): the genomes of soil and plant-associated and newly described type strains.</title>
        <authorList>
            <person name="Whitman W."/>
        </authorList>
    </citation>
    <scope>NUCLEOTIDE SEQUENCE [LARGE SCALE GENOMIC DNA]</scope>
    <source>
        <strain evidence="1 2">CECT 3287</strain>
    </source>
</reference>
<gene>
    <name evidence="1" type="ORF">FHR83_007039</name>
</gene>
<dbReference type="Proteomes" id="UP000590749">
    <property type="component" value="Unassembled WGS sequence"/>
</dbReference>
<keyword evidence="2" id="KW-1185">Reference proteome</keyword>
<name>A0A7W5AN34_9ACTN</name>
<accession>A0A7W5AN34</accession>
<protein>
    <submittedName>
        <fullName evidence="1">Uncharacterized protein</fullName>
    </submittedName>
</protein>
<dbReference type="RefSeq" id="WP_183225394.1">
    <property type="nucleotide sequence ID" value="NZ_BMPW01000021.1"/>
</dbReference>
<proteinExistence type="predicted"/>
<dbReference type="EMBL" id="JACHXF010000018">
    <property type="protein sequence ID" value="MBB3099333.1"/>
    <property type="molecule type" value="Genomic_DNA"/>
</dbReference>
<evidence type="ECO:0000313" key="2">
    <source>
        <dbReference type="Proteomes" id="UP000590749"/>
    </source>
</evidence>
<evidence type="ECO:0000313" key="1">
    <source>
        <dbReference type="EMBL" id="MBB3099333.1"/>
    </source>
</evidence>
<comment type="caution">
    <text evidence="1">The sequence shown here is derived from an EMBL/GenBank/DDBJ whole genome shotgun (WGS) entry which is preliminary data.</text>
</comment>
<sequence>MTEPIAFTTTRYRCPHCPRTGAVRARVRDHIGRCWTNPAARGCKTCTHYRPPWDDTCDAPQGCVGCASGDESCAAGVSLAGRPECERCHGANQVFTGEIFRPRFGVGGPVYAQCPECGGNGRAVKAGPIVHCDLWALAEPDEGEPGGAR</sequence>
<dbReference type="AlphaFoldDB" id="A0A7W5AN34"/>
<organism evidence="1 2">
    <name type="scientific">Actinoplanes campanulatus</name>
    <dbReference type="NCBI Taxonomy" id="113559"/>
    <lineage>
        <taxon>Bacteria</taxon>
        <taxon>Bacillati</taxon>
        <taxon>Actinomycetota</taxon>
        <taxon>Actinomycetes</taxon>
        <taxon>Micromonosporales</taxon>
        <taxon>Micromonosporaceae</taxon>
        <taxon>Actinoplanes</taxon>
    </lineage>
</organism>